<organism evidence="1 2">
    <name type="scientific">Carya illinoinensis</name>
    <name type="common">Pecan</name>
    <dbReference type="NCBI Taxonomy" id="32201"/>
    <lineage>
        <taxon>Eukaryota</taxon>
        <taxon>Viridiplantae</taxon>
        <taxon>Streptophyta</taxon>
        <taxon>Embryophyta</taxon>
        <taxon>Tracheophyta</taxon>
        <taxon>Spermatophyta</taxon>
        <taxon>Magnoliopsida</taxon>
        <taxon>eudicotyledons</taxon>
        <taxon>Gunneridae</taxon>
        <taxon>Pentapetalae</taxon>
        <taxon>rosids</taxon>
        <taxon>fabids</taxon>
        <taxon>Fagales</taxon>
        <taxon>Juglandaceae</taxon>
        <taxon>Carya</taxon>
    </lineage>
</organism>
<evidence type="ECO:0000313" key="1">
    <source>
        <dbReference type="EMBL" id="KAG6659838.1"/>
    </source>
</evidence>
<protein>
    <submittedName>
        <fullName evidence="1">Uncharacterized protein</fullName>
    </submittedName>
</protein>
<evidence type="ECO:0000313" key="2">
    <source>
        <dbReference type="Proteomes" id="UP000811609"/>
    </source>
</evidence>
<proteinExistence type="predicted"/>
<sequence>MLRSYRSIGFRLLRGTQRNKPTIPSITLGFSDIFFPE</sequence>
<dbReference type="EMBL" id="CM031811">
    <property type="protein sequence ID" value="KAG6659838.1"/>
    <property type="molecule type" value="Genomic_DNA"/>
</dbReference>
<dbReference type="Proteomes" id="UP000811609">
    <property type="component" value="Chromosome 3"/>
</dbReference>
<keyword evidence="2" id="KW-1185">Reference proteome</keyword>
<name>A0A8T1QXJ6_CARIL</name>
<reference evidence="1" key="1">
    <citation type="submission" date="2020-12" db="EMBL/GenBank/DDBJ databases">
        <title>WGS assembly of Carya illinoinensis cv. Pawnee.</title>
        <authorList>
            <person name="Platts A."/>
            <person name="Shu S."/>
            <person name="Wright S."/>
            <person name="Barry K."/>
            <person name="Edger P."/>
            <person name="Pires J.C."/>
            <person name="Schmutz J."/>
        </authorList>
    </citation>
    <scope>NUCLEOTIDE SEQUENCE</scope>
    <source>
        <tissue evidence="1">Leaf</tissue>
    </source>
</reference>
<comment type="caution">
    <text evidence="1">The sequence shown here is derived from an EMBL/GenBank/DDBJ whole genome shotgun (WGS) entry which is preliminary data.</text>
</comment>
<dbReference type="AlphaFoldDB" id="A0A8T1QXJ6"/>
<accession>A0A8T1QXJ6</accession>
<gene>
    <name evidence="1" type="ORF">CIPAW_03G064000</name>
</gene>